<accession>A0AAV7SRV6</accession>
<feature type="compositionally biased region" description="Basic and acidic residues" evidence="1">
    <location>
        <begin position="231"/>
        <end position="241"/>
    </location>
</feature>
<dbReference type="Proteomes" id="UP001066276">
    <property type="component" value="Chromosome 4_2"/>
</dbReference>
<gene>
    <name evidence="2" type="ORF">NDU88_007143</name>
</gene>
<comment type="caution">
    <text evidence="2">The sequence shown here is derived from an EMBL/GenBank/DDBJ whole genome shotgun (WGS) entry which is preliminary data.</text>
</comment>
<feature type="region of interest" description="Disordered" evidence="1">
    <location>
        <begin position="200"/>
        <end position="241"/>
    </location>
</feature>
<feature type="region of interest" description="Disordered" evidence="1">
    <location>
        <begin position="1"/>
        <end position="22"/>
    </location>
</feature>
<protein>
    <submittedName>
        <fullName evidence="2">Uncharacterized protein</fullName>
    </submittedName>
</protein>
<organism evidence="2 3">
    <name type="scientific">Pleurodeles waltl</name>
    <name type="common">Iberian ribbed newt</name>
    <dbReference type="NCBI Taxonomy" id="8319"/>
    <lineage>
        <taxon>Eukaryota</taxon>
        <taxon>Metazoa</taxon>
        <taxon>Chordata</taxon>
        <taxon>Craniata</taxon>
        <taxon>Vertebrata</taxon>
        <taxon>Euteleostomi</taxon>
        <taxon>Amphibia</taxon>
        <taxon>Batrachia</taxon>
        <taxon>Caudata</taxon>
        <taxon>Salamandroidea</taxon>
        <taxon>Salamandridae</taxon>
        <taxon>Pleurodelinae</taxon>
        <taxon>Pleurodeles</taxon>
    </lineage>
</organism>
<name>A0AAV7SRV6_PLEWA</name>
<evidence type="ECO:0000256" key="1">
    <source>
        <dbReference type="SAM" id="MobiDB-lite"/>
    </source>
</evidence>
<feature type="region of interest" description="Disordered" evidence="1">
    <location>
        <begin position="48"/>
        <end position="168"/>
    </location>
</feature>
<evidence type="ECO:0000313" key="3">
    <source>
        <dbReference type="Proteomes" id="UP001066276"/>
    </source>
</evidence>
<sequence>MSCEAPLLAAAATPDRSARPVPDYLRGEGWLLTAGRRSRAWPQCFWRPPPVGAQGEIPRSGSPQVSARTLQPRLGAVNTGGPALGPGAGAPEVRSRGGAPTRARQLRGERCPGNTPRALHSGREPRPSSTHPSAHGPPSRATDRSGAAPPPRRLNPDFTVTSRGTQMGPPRCRVCTAPTSARPVCFPAQVADRASLHLTRRTNSGPAATGPSLSGHPRVGGGSHHIVVPARDQDKRTKGGP</sequence>
<dbReference type="EMBL" id="JANPWB010000008">
    <property type="protein sequence ID" value="KAJ1166746.1"/>
    <property type="molecule type" value="Genomic_DNA"/>
</dbReference>
<proteinExistence type="predicted"/>
<dbReference type="AlphaFoldDB" id="A0AAV7SRV6"/>
<evidence type="ECO:0000313" key="2">
    <source>
        <dbReference type="EMBL" id="KAJ1166746.1"/>
    </source>
</evidence>
<keyword evidence="3" id="KW-1185">Reference proteome</keyword>
<reference evidence="2" key="1">
    <citation type="journal article" date="2022" name="bioRxiv">
        <title>Sequencing and chromosome-scale assembly of the giantPleurodeles waltlgenome.</title>
        <authorList>
            <person name="Brown T."/>
            <person name="Elewa A."/>
            <person name="Iarovenko S."/>
            <person name="Subramanian E."/>
            <person name="Araus A.J."/>
            <person name="Petzold A."/>
            <person name="Susuki M."/>
            <person name="Suzuki K.-i.T."/>
            <person name="Hayashi T."/>
            <person name="Toyoda A."/>
            <person name="Oliveira C."/>
            <person name="Osipova E."/>
            <person name="Leigh N.D."/>
            <person name="Simon A."/>
            <person name="Yun M.H."/>
        </authorList>
    </citation>
    <scope>NUCLEOTIDE SEQUENCE</scope>
    <source>
        <strain evidence="2">20211129_DDA</strain>
        <tissue evidence="2">Liver</tissue>
    </source>
</reference>